<dbReference type="InterPro" id="IPR014721">
    <property type="entry name" value="Ribsml_uS5_D2-typ_fold_subgr"/>
</dbReference>
<evidence type="ECO:0000313" key="2">
    <source>
        <dbReference type="EMBL" id="CBK22251.2"/>
    </source>
</evidence>
<accession>D8M2G2</accession>
<gene>
    <name evidence="2" type="ORF">GSBLH_T00002307001</name>
</gene>
<dbReference type="Gene3D" id="3.30.230.10">
    <property type="match status" value="1"/>
</dbReference>
<evidence type="ECO:0000259" key="1">
    <source>
        <dbReference type="Pfam" id="PF22700"/>
    </source>
</evidence>
<sequence length="43" mass="4947">MDVSVSFRATPNIALVKYWGKRNKQVNLPVNSSLSVTLRDVWR</sequence>
<dbReference type="InterPro" id="IPR020568">
    <property type="entry name" value="Ribosomal_Su5_D2-typ_SF"/>
</dbReference>
<protein>
    <recommendedName>
        <fullName evidence="1">Diphosphomevalonate decarboxylase-like N-terminal domain-containing protein</fullName>
    </recommendedName>
</protein>
<dbReference type="EMBL" id="FN668649">
    <property type="protein sequence ID" value="CBK22251.2"/>
    <property type="molecule type" value="Genomic_DNA"/>
</dbReference>
<dbReference type="RefSeq" id="XP_012896299.1">
    <property type="nucleotide sequence ID" value="XM_013040845.1"/>
</dbReference>
<dbReference type="GeneID" id="24919487"/>
<dbReference type="Proteomes" id="UP000008312">
    <property type="component" value="Unassembled WGS sequence"/>
</dbReference>
<dbReference type="InParanoid" id="D8M2G2"/>
<organism evidence="2">
    <name type="scientific">Blastocystis hominis</name>
    <dbReference type="NCBI Taxonomy" id="12968"/>
    <lineage>
        <taxon>Eukaryota</taxon>
        <taxon>Sar</taxon>
        <taxon>Stramenopiles</taxon>
        <taxon>Bigyra</taxon>
        <taxon>Opalozoa</taxon>
        <taxon>Opalinata</taxon>
        <taxon>Blastocystidae</taxon>
        <taxon>Blastocystis</taxon>
    </lineage>
</organism>
<dbReference type="Pfam" id="PF22700">
    <property type="entry name" value="MVD-like_N"/>
    <property type="match status" value="1"/>
</dbReference>
<dbReference type="InterPro" id="IPR053859">
    <property type="entry name" value="MVD-like_N"/>
</dbReference>
<feature type="domain" description="Diphosphomevalonate decarboxylase-like N-terminal" evidence="1">
    <location>
        <begin position="9"/>
        <end position="40"/>
    </location>
</feature>
<keyword evidence="3" id="KW-1185">Reference proteome</keyword>
<evidence type="ECO:0000313" key="3">
    <source>
        <dbReference type="Proteomes" id="UP000008312"/>
    </source>
</evidence>
<dbReference type="SUPFAM" id="SSF54211">
    <property type="entry name" value="Ribosomal protein S5 domain 2-like"/>
    <property type="match status" value="1"/>
</dbReference>
<reference evidence="2" key="1">
    <citation type="submission" date="2010-02" db="EMBL/GenBank/DDBJ databases">
        <title>Sequencing and annotation of the Blastocystis hominis genome.</title>
        <authorList>
            <person name="Wincker P."/>
        </authorList>
    </citation>
    <scope>NUCLEOTIDE SEQUENCE</scope>
    <source>
        <strain evidence="2">Singapore isolate B</strain>
    </source>
</reference>
<dbReference type="OrthoDB" id="10253702at2759"/>
<proteinExistence type="predicted"/>
<dbReference type="AlphaFoldDB" id="D8M2G2"/>
<name>D8M2G2_BLAHO</name>
<dbReference type="PANTHER" id="PTHR10977:SF3">
    <property type="entry name" value="DIPHOSPHOMEVALONATE DECARBOXYLASE"/>
    <property type="match status" value="1"/>
</dbReference>
<dbReference type="PANTHER" id="PTHR10977">
    <property type="entry name" value="DIPHOSPHOMEVALONATE DECARBOXYLASE"/>
    <property type="match status" value="1"/>
</dbReference>